<dbReference type="SUPFAM" id="SSF53649">
    <property type="entry name" value="Alkaline phosphatase-like"/>
    <property type="match status" value="1"/>
</dbReference>
<dbReference type="CDD" id="cd16018">
    <property type="entry name" value="Enpp"/>
    <property type="match status" value="1"/>
</dbReference>
<dbReference type="GO" id="GO:0047400">
    <property type="term" value="F:phosphonoacetate hydrolase activity"/>
    <property type="evidence" value="ECO:0007669"/>
    <property type="project" value="UniProtKB-EC"/>
</dbReference>
<dbReference type="EC" id="3.11.1.2" evidence="1"/>
<name>A0ABY2Q821_9HYPH</name>
<reference evidence="1 2" key="1">
    <citation type="submission" date="2019-04" db="EMBL/GenBank/DDBJ databases">
        <title>Mesorhizobium composti sp. nov., isolated from compost.</title>
        <authorList>
            <person name="Lin S.-Y."/>
            <person name="Hameed A."/>
            <person name="Hsieh Y.-T."/>
            <person name="Young C.-C."/>
        </authorList>
    </citation>
    <scope>NUCLEOTIDE SEQUENCE [LARGE SCALE GENOMIC DNA]</scope>
    <source>
        <strain evidence="1 2">CC-YTH430</strain>
    </source>
</reference>
<dbReference type="InterPro" id="IPR012710">
    <property type="entry name" value="Phosphonoacetate_hydro"/>
</dbReference>
<keyword evidence="1" id="KW-0378">Hydrolase</keyword>
<dbReference type="PANTHER" id="PTHR10151:SF120">
    <property type="entry name" value="BIS(5'-ADENOSYL)-TRIPHOSPHATASE"/>
    <property type="match status" value="1"/>
</dbReference>
<dbReference type="Proteomes" id="UP000306441">
    <property type="component" value="Unassembled WGS sequence"/>
</dbReference>
<dbReference type="InterPro" id="IPR002591">
    <property type="entry name" value="Phosphodiest/P_Trfase"/>
</dbReference>
<comment type="caution">
    <text evidence="1">The sequence shown here is derived from an EMBL/GenBank/DDBJ whole genome shotgun (WGS) entry which is preliminary data.</text>
</comment>
<dbReference type="InterPro" id="IPR017850">
    <property type="entry name" value="Alkaline_phosphatase_core_sf"/>
</dbReference>
<proteinExistence type="predicted"/>
<dbReference type="Gene3D" id="3.30.1360.110">
    <property type="entry name" value="Domain 2, Phosphonoacetate Hydrolase"/>
    <property type="match status" value="1"/>
</dbReference>
<gene>
    <name evidence="1" type="primary">phnA</name>
    <name evidence="1" type="ORF">E6C48_08390</name>
</gene>
<organism evidence="1 2">
    <name type="scientific">Ollibium composti</name>
    <dbReference type="NCBI Taxonomy" id="2675109"/>
    <lineage>
        <taxon>Bacteria</taxon>
        <taxon>Pseudomonadati</taxon>
        <taxon>Pseudomonadota</taxon>
        <taxon>Alphaproteobacteria</taxon>
        <taxon>Hyphomicrobiales</taxon>
        <taxon>Phyllobacteriaceae</taxon>
        <taxon>Ollibium</taxon>
    </lineage>
</organism>
<dbReference type="InterPro" id="IPR023116">
    <property type="entry name" value="Phosphonoacetate_hydro_insert"/>
</dbReference>
<dbReference type="PANTHER" id="PTHR10151">
    <property type="entry name" value="ECTONUCLEOTIDE PYROPHOSPHATASE/PHOSPHODIESTERASE"/>
    <property type="match status" value="1"/>
</dbReference>
<sequence>MNQMSPVSVSVNGRSYAWPRVPAIAICLDGCEPAYLDEAIKAGLMPALVKIKEKGTVRFAHSVIPSFTNPNNLSIATGRPPAVHGICGNYLYDPATGEEVMMNDPKFLRAPTVFQGFYDAGARVAVVTAKDKLRALLGKGLKFDDGRALCFSAEKSDTTTKKEHGIDNASKHFGLAVPEVYSAELSEFVFAAGVQLLKEFRPDVMYLTTTDYVQHKYAPGVSQANAFYEMFDKYLAQLDELGAAIVVTADHGMKPKHHADGSPNVVYVQDLLDEWLGKEAARVILPITDPYVVHHGALGSFATAYLPKGADREAVMEKLRKVEGITLVLGREEGCARFELPEDRMGDIILISGENKTIGTSEHRHNLAALNEPLRSHGGLTEQTVPFIVNRLMKDLPNEPALRNFDAFHYAVMAAAQVG</sequence>
<protein>
    <submittedName>
        <fullName evidence="1">Phosphonoacetate hydrolase</fullName>
        <ecNumber evidence="1">3.11.1.2</ecNumber>
    </submittedName>
</protein>
<dbReference type="Gene3D" id="3.40.720.10">
    <property type="entry name" value="Alkaline Phosphatase, subunit A"/>
    <property type="match status" value="1"/>
</dbReference>
<dbReference type="Pfam" id="PF01663">
    <property type="entry name" value="Phosphodiest"/>
    <property type="match status" value="1"/>
</dbReference>
<keyword evidence="2" id="KW-1185">Reference proteome</keyword>
<accession>A0ABY2Q821</accession>
<dbReference type="RefSeq" id="WP_136356045.1">
    <property type="nucleotide sequence ID" value="NZ_SSNY01000004.1"/>
</dbReference>
<dbReference type="EMBL" id="SSNY01000004">
    <property type="protein sequence ID" value="THF57757.1"/>
    <property type="molecule type" value="Genomic_DNA"/>
</dbReference>
<evidence type="ECO:0000313" key="2">
    <source>
        <dbReference type="Proteomes" id="UP000306441"/>
    </source>
</evidence>
<dbReference type="NCBIfam" id="TIGR02335">
    <property type="entry name" value="hydr_PhnA"/>
    <property type="match status" value="1"/>
</dbReference>
<evidence type="ECO:0000313" key="1">
    <source>
        <dbReference type="EMBL" id="THF57757.1"/>
    </source>
</evidence>